<sequence>MNDYQDKEKLVSTTFEYFYHDVDDFYSYLFNSNPRPLSDVVISHRGIYYNLHKVILSVHCEYFKTCIQRGQPREPIIIEDPEVDSQTLASLVEWMYTKQTTMSGATAQKALDLCQKWGIRFLKEAIVRVFPYLEHKRSIGAKEMSQRNPSKQGHSCHSICDLDLNQNTLVGPTKFVRNKLKNNSRTAMKRLNQSMSHIKDPDISNNSSLDRYVDRVFSFAHGNDKLSNTCLDNHEHSDKVSSKGVFDEKGSVSIQSKYDVSQGEPSLRSTKSDRDGAKFSNYASTELLSQLHIYGAKQVLSQRVKSNNKHSRVDSTIDYRRKKTPTNSDYQYK</sequence>
<name>A0AC35U3S3_9BILA</name>
<dbReference type="Proteomes" id="UP000095286">
    <property type="component" value="Unplaced"/>
</dbReference>
<protein>
    <submittedName>
        <fullName evidence="2">BTB domain-containing protein</fullName>
    </submittedName>
</protein>
<reference evidence="2" key="1">
    <citation type="submission" date="2016-11" db="UniProtKB">
        <authorList>
            <consortium name="WormBaseParasite"/>
        </authorList>
    </citation>
    <scope>IDENTIFICATION</scope>
    <source>
        <strain evidence="2">KR3021</strain>
    </source>
</reference>
<organism evidence="1 2">
    <name type="scientific">Rhabditophanes sp. KR3021</name>
    <dbReference type="NCBI Taxonomy" id="114890"/>
    <lineage>
        <taxon>Eukaryota</taxon>
        <taxon>Metazoa</taxon>
        <taxon>Ecdysozoa</taxon>
        <taxon>Nematoda</taxon>
        <taxon>Chromadorea</taxon>
        <taxon>Rhabditida</taxon>
        <taxon>Tylenchina</taxon>
        <taxon>Panagrolaimomorpha</taxon>
        <taxon>Strongyloidoidea</taxon>
        <taxon>Alloionematidae</taxon>
        <taxon>Rhabditophanes</taxon>
    </lineage>
</organism>
<evidence type="ECO:0000313" key="1">
    <source>
        <dbReference type="Proteomes" id="UP000095286"/>
    </source>
</evidence>
<dbReference type="WBParaSite" id="RSKR_0000684400.1">
    <property type="protein sequence ID" value="RSKR_0000684400.1"/>
    <property type="gene ID" value="RSKR_0000684400"/>
</dbReference>
<evidence type="ECO:0000313" key="2">
    <source>
        <dbReference type="WBParaSite" id="RSKR_0000684400.1"/>
    </source>
</evidence>
<accession>A0AC35U3S3</accession>
<proteinExistence type="predicted"/>